<dbReference type="PANTHER" id="PTHR22803">
    <property type="entry name" value="MANNOSE, PHOSPHOLIPASE, LECTIN RECEPTOR RELATED"/>
    <property type="match status" value="1"/>
</dbReference>
<comment type="caution">
    <text evidence="3">The sequence shown here is derived from an EMBL/GenBank/DDBJ whole genome shotgun (WGS) entry which is preliminary data.</text>
</comment>
<dbReference type="CDD" id="cd00037">
    <property type="entry name" value="CLECT"/>
    <property type="match status" value="2"/>
</dbReference>
<evidence type="ECO:0000313" key="3">
    <source>
        <dbReference type="EMBL" id="TKR82374.1"/>
    </source>
</evidence>
<feature type="domain" description="C-type lectin" evidence="2">
    <location>
        <begin position="195"/>
        <end position="311"/>
    </location>
</feature>
<dbReference type="OrthoDB" id="5833759at2759"/>
<reference evidence="3 4" key="2">
    <citation type="journal article" date="2019" name="G3 (Bethesda)">
        <title>Hybrid Assembly of the Genome of the Entomopathogenic Nematode Steinernema carpocapsae Identifies the X-Chromosome.</title>
        <authorList>
            <person name="Serra L."/>
            <person name="Macchietto M."/>
            <person name="Macias-Munoz A."/>
            <person name="McGill C.J."/>
            <person name="Rodriguez I.M."/>
            <person name="Rodriguez B."/>
            <person name="Murad R."/>
            <person name="Mortazavi A."/>
        </authorList>
    </citation>
    <scope>NUCLEOTIDE SEQUENCE [LARGE SCALE GENOMIC DNA]</scope>
    <source>
        <strain evidence="3 4">ALL</strain>
    </source>
</reference>
<dbReference type="PROSITE" id="PS51257">
    <property type="entry name" value="PROKAR_LIPOPROTEIN"/>
    <property type="match status" value="1"/>
</dbReference>
<dbReference type="SMART" id="SM00034">
    <property type="entry name" value="CLECT"/>
    <property type="match status" value="2"/>
</dbReference>
<dbReference type="InterPro" id="IPR016187">
    <property type="entry name" value="CTDL_fold"/>
</dbReference>
<feature type="domain" description="C-type lectin" evidence="2">
    <location>
        <begin position="27"/>
        <end position="147"/>
    </location>
</feature>
<dbReference type="STRING" id="34508.A0A4U5NHM5"/>
<dbReference type="AlphaFoldDB" id="A0A4U5NHM5"/>
<dbReference type="SUPFAM" id="SSF56436">
    <property type="entry name" value="C-type lectin-like"/>
    <property type="match status" value="2"/>
</dbReference>
<dbReference type="Proteomes" id="UP000298663">
    <property type="component" value="Unassembled WGS sequence"/>
</dbReference>
<proteinExistence type="predicted"/>
<dbReference type="Pfam" id="PF00059">
    <property type="entry name" value="Lectin_C"/>
    <property type="match status" value="2"/>
</dbReference>
<feature type="chain" id="PRO_5020894072" description="C-type lectin domain-containing protein" evidence="1">
    <location>
        <begin position="16"/>
        <end position="327"/>
    </location>
</feature>
<gene>
    <name evidence="3" type="ORF">L596_016111</name>
</gene>
<organism evidence="3 4">
    <name type="scientific">Steinernema carpocapsae</name>
    <name type="common">Entomopathogenic nematode</name>
    <dbReference type="NCBI Taxonomy" id="34508"/>
    <lineage>
        <taxon>Eukaryota</taxon>
        <taxon>Metazoa</taxon>
        <taxon>Ecdysozoa</taxon>
        <taxon>Nematoda</taxon>
        <taxon>Chromadorea</taxon>
        <taxon>Rhabditida</taxon>
        <taxon>Tylenchina</taxon>
        <taxon>Panagrolaimomorpha</taxon>
        <taxon>Strongyloidoidea</taxon>
        <taxon>Steinernematidae</taxon>
        <taxon>Steinernema</taxon>
    </lineage>
</organism>
<dbReference type="InterPro" id="IPR050111">
    <property type="entry name" value="C-type_lectin/snaclec_domain"/>
</dbReference>
<dbReference type="InterPro" id="IPR001304">
    <property type="entry name" value="C-type_lectin-like"/>
</dbReference>
<dbReference type="EMBL" id="AZBU02000004">
    <property type="protein sequence ID" value="TKR82374.1"/>
    <property type="molecule type" value="Genomic_DNA"/>
</dbReference>
<keyword evidence="1" id="KW-0732">Signal</keyword>
<keyword evidence="4" id="KW-1185">Reference proteome</keyword>
<evidence type="ECO:0000313" key="4">
    <source>
        <dbReference type="Proteomes" id="UP000298663"/>
    </source>
</evidence>
<protein>
    <recommendedName>
        <fullName evidence="2">C-type lectin domain-containing protein</fullName>
    </recommendedName>
</protein>
<reference evidence="3 4" key="1">
    <citation type="journal article" date="2015" name="Genome Biol.">
        <title>Comparative genomics of Steinernema reveals deeply conserved gene regulatory networks.</title>
        <authorList>
            <person name="Dillman A.R."/>
            <person name="Macchietto M."/>
            <person name="Porter C.F."/>
            <person name="Rogers A."/>
            <person name="Williams B."/>
            <person name="Antoshechkin I."/>
            <person name="Lee M.M."/>
            <person name="Goodwin Z."/>
            <person name="Lu X."/>
            <person name="Lewis E.E."/>
            <person name="Goodrich-Blair H."/>
            <person name="Stock S.P."/>
            <person name="Adams B.J."/>
            <person name="Sternberg P.W."/>
            <person name="Mortazavi A."/>
        </authorList>
    </citation>
    <scope>NUCLEOTIDE SEQUENCE [LARGE SCALE GENOMIC DNA]</scope>
    <source>
        <strain evidence="3 4">ALL</strain>
    </source>
</reference>
<dbReference type="Gene3D" id="3.10.100.10">
    <property type="entry name" value="Mannose-Binding Protein A, subunit A"/>
    <property type="match status" value="2"/>
</dbReference>
<evidence type="ECO:0000256" key="1">
    <source>
        <dbReference type="SAM" id="SignalP"/>
    </source>
</evidence>
<dbReference type="PROSITE" id="PS50041">
    <property type="entry name" value="C_TYPE_LECTIN_2"/>
    <property type="match status" value="2"/>
</dbReference>
<name>A0A4U5NHM5_STECR</name>
<evidence type="ECO:0000259" key="2">
    <source>
        <dbReference type="PROSITE" id="PS50041"/>
    </source>
</evidence>
<dbReference type="InterPro" id="IPR016186">
    <property type="entry name" value="C-type_lectin-like/link_sf"/>
</dbReference>
<sequence>MKTLLLFALVALASSSSCPQGAIKSSDGSKCFQFLSHAQEWSQAQETCTELGGNLVSIPDGLENNQIAEQAYAVFGRKNASGNFWSGGNDLATHGKWSWIDGSGFGFANWAPGQPGNGINLDCVSVDMISGLWKAENSFLKKPFVCEIPVVNPTTCPPRPTCPALSCPTPAPCVQKACQEYCPSEWTYFAPTHACYKVNHGKKFWDAEQYCVSENSHLASIHSTEENSFVASLATAYMTMANYHQSWIGAYSPNKDYTFAWTDGTSWDYKHWAHKQPDHRGKENCAIILSDESVWVGEDHWYEEWDNVDCDYDMRSYVCKQPAKKQP</sequence>
<feature type="signal peptide" evidence="1">
    <location>
        <begin position="1"/>
        <end position="15"/>
    </location>
</feature>
<accession>A0A4U5NHM5</accession>